<reference evidence="5 6" key="1">
    <citation type="submission" date="2019-02" db="EMBL/GenBank/DDBJ databases">
        <title>Draft genome sequences of novel Actinobacteria.</title>
        <authorList>
            <person name="Sahin N."/>
            <person name="Ay H."/>
            <person name="Saygin H."/>
        </authorList>
    </citation>
    <scope>NUCLEOTIDE SEQUENCE [LARGE SCALE GENOMIC DNA]</scope>
    <source>
        <strain evidence="5 6">JCM 30529</strain>
    </source>
</reference>
<keyword evidence="3" id="KW-0804">Transcription</keyword>
<dbReference type="PROSITE" id="PS50043">
    <property type="entry name" value="HTH_LUXR_2"/>
    <property type="match status" value="1"/>
</dbReference>
<dbReference type="SMART" id="SM00421">
    <property type="entry name" value="HTH_LUXR"/>
    <property type="match status" value="1"/>
</dbReference>
<accession>A0ABY2DI94</accession>
<proteinExistence type="predicted"/>
<evidence type="ECO:0000259" key="4">
    <source>
        <dbReference type="PROSITE" id="PS50043"/>
    </source>
</evidence>
<evidence type="ECO:0000256" key="2">
    <source>
        <dbReference type="ARBA" id="ARBA00023125"/>
    </source>
</evidence>
<keyword evidence="2" id="KW-0238">DNA-binding</keyword>
<evidence type="ECO:0000313" key="5">
    <source>
        <dbReference type="EMBL" id="TDB98703.1"/>
    </source>
</evidence>
<gene>
    <name evidence="5" type="ORF">E1091_07520</name>
</gene>
<sequence length="679" mass="72680">AEQVPHGRFVDVLRAALAVDEPTVWDLLGQATDHRFVRADDDAPGRYRFRAALAPDALLAPLTVAERRDLAGRLADAVQARLPDPATPWLPYLATLRYAAGDRAGAAGLHAEAGRAALARGNARHGVDQLTRAWELTGDEPPAVRADLLDALLVALIETGDPHRALGLGTALDGLAETVPPARLALLQAHLARAAGLTGRLRDGLSLVRLARRTLRPAGDGSPADPAPALAALDLVEARLLHQLPEPASAERIAELADRAGRTARDRHRPDQLCAALEVQALLAARTDAARSRSALQAMLHEAERHDLPCWRLRSLVHLATEYAWREGSPERLRAVRAEAVRTGHRTLTADLDGTAAMVAALHGEYDRADTLAERARRTAERAGHPGVARYAALAAAVAAGHRGRRREMAGHLARFHDDGGAPPWHLATATGLAEACCAVLDEDRPRAVDLLDAARATGAPHAYDLSGGYGLWLLLGTLDGWLDRAGYRSVAATPQAGLRWNRQFVAAAEAVRAGREGRPERAVAAFRRALEAAGPFPTARHLLLRLVGEAALADGWGPAAEWVRTAEEHFLDHGLPAPAAACRGLLRRAGLPVAQRRRGCERIPHPLRVAGVTAREFEVLVLLAGRLRNAEIGRRLFISDRTVEKHVTNLLVKVGKSTRLELADFATATGLVSAAADG</sequence>
<dbReference type="Gene3D" id="1.10.10.10">
    <property type="entry name" value="Winged helix-like DNA-binding domain superfamily/Winged helix DNA-binding domain"/>
    <property type="match status" value="1"/>
</dbReference>
<feature type="non-terminal residue" evidence="5">
    <location>
        <position position="1"/>
    </location>
</feature>
<evidence type="ECO:0000256" key="3">
    <source>
        <dbReference type="ARBA" id="ARBA00023163"/>
    </source>
</evidence>
<keyword evidence="6" id="KW-1185">Reference proteome</keyword>
<dbReference type="PANTHER" id="PTHR44688:SF16">
    <property type="entry name" value="DNA-BINDING TRANSCRIPTIONAL ACTIVATOR DEVR_DOSR"/>
    <property type="match status" value="1"/>
</dbReference>
<dbReference type="InterPro" id="IPR000792">
    <property type="entry name" value="Tscrpt_reg_LuxR_C"/>
</dbReference>
<dbReference type="InterPro" id="IPR036388">
    <property type="entry name" value="WH-like_DNA-bd_sf"/>
</dbReference>
<dbReference type="Proteomes" id="UP000295626">
    <property type="component" value="Unassembled WGS sequence"/>
</dbReference>
<evidence type="ECO:0000313" key="6">
    <source>
        <dbReference type="Proteomes" id="UP000295626"/>
    </source>
</evidence>
<protein>
    <submittedName>
        <fullName evidence="5">Helix-turn-helix transcriptional regulator</fullName>
    </submittedName>
</protein>
<comment type="caution">
    <text evidence="5">The sequence shown here is derived from an EMBL/GenBank/DDBJ whole genome shotgun (WGS) entry which is preliminary data.</text>
</comment>
<dbReference type="Pfam" id="PF00196">
    <property type="entry name" value="GerE"/>
    <property type="match status" value="1"/>
</dbReference>
<name>A0ABY2DI94_9ACTN</name>
<evidence type="ECO:0000256" key="1">
    <source>
        <dbReference type="ARBA" id="ARBA00023015"/>
    </source>
</evidence>
<dbReference type="InterPro" id="IPR016032">
    <property type="entry name" value="Sig_transdc_resp-reg_C-effctor"/>
</dbReference>
<dbReference type="CDD" id="cd06170">
    <property type="entry name" value="LuxR_C_like"/>
    <property type="match status" value="1"/>
</dbReference>
<feature type="domain" description="HTH luxR-type" evidence="4">
    <location>
        <begin position="606"/>
        <end position="671"/>
    </location>
</feature>
<dbReference type="PANTHER" id="PTHR44688">
    <property type="entry name" value="DNA-BINDING TRANSCRIPTIONAL ACTIVATOR DEVR_DOSR"/>
    <property type="match status" value="1"/>
</dbReference>
<dbReference type="EMBL" id="SMKE01000192">
    <property type="protein sequence ID" value="TDB98703.1"/>
    <property type="molecule type" value="Genomic_DNA"/>
</dbReference>
<organism evidence="5 6">
    <name type="scientific">Micromonospora fluostatini</name>
    <dbReference type="NCBI Taxonomy" id="1629071"/>
    <lineage>
        <taxon>Bacteria</taxon>
        <taxon>Bacillati</taxon>
        <taxon>Actinomycetota</taxon>
        <taxon>Actinomycetes</taxon>
        <taxon>Micromonosporales</taxon>
        <taxon>Micromonosporaceae</taxon>
        <taxon>Micromonospora</taxon>
    </lineage>
</organism>
<keyword evidence="1" id="KW-0805">Transcription regulation</keyword>
<dbReference type="PRINTS" id="PR00038">
    <property type="entry name" value="HTHLUXR"/>
</dbReference>
<dbReference type="SUPFAM" id="SSF46894">
    <property type="entry name" value="C-terminal effector domain of the bipartite response regulators"/>
    <property type="match status" value="1"/>
</dbReference>